<keyword evidence="5" id="KW-0663">Pyridoxal phosphate</keyword>
<evidence type="ECO:0000313" key="7">
    <source>
        <dbReference type="EMBL" id="KMK11577.1"/>
    </source>
</evidence>
<dbReference type="AlphaFoldDB" id="A0A0J5NT88"/>
<dbReference type="GO" id="GO:0016212">
    <property type="term" value="F:kynurenine-oxoglutarate transaminase activity"/>
    <property type="evidence" value="ECO:0007669"/>
    <property type="project" value="TreeGrafter"/>
</dbReference>
<comment type="similarity">
    <text evidence="2">Belongs to the class-I pyridoxal-phosphate-dependent aminotransferase family.</text>
</comment>
<comment type="caution">
    <text evidence="7">The sequence shown here is derived from an EMBL/GenBank/DDBJ whole genome shotgun (WGS) entry which is preliminary data.</text>
</comment>
<dbReference type="InterPro" id="IPR015424">
    <property type="entry name" value="PyrdxlP-dep_Trfase"/>
</dbReference>
<dbReference type="InterPro" id="IPR051326">
    <property type="entry name" value="Kynurenine-oxoglutarate_AT"/>
</dbReference>
<dbReference type="PANTHER" id="PTHR43807:SF20">
    <property type="entry name" value="FI04487P"/>
    <property type="match status" value="1"/>
</dbReference>
<dbReference type="PANTHER" id="PTHR43807">
    <property type="entry name" value="FI04487P"/>
    <property type="match status" value="1"/>
</dbReference>
<dbReference type="GO" id="GO:0005737">
    <property type="term" value="C:cytoplasm"/>
    <property type="evidence" value="ECO:0007669"/>
    <property type="project" value="TreeGrafter"/>
</dbReference>
<protein>
    <submittedName>
        <fullName evidence="7">Aminotransferase</fullName>
    </submittedName>
</protein>
<keyword evidence="8" id="KW-1185">Reference proteome</keyword>
<dbReference type="GO" id="GO:0030170">
    <property type="term" value="F:pyridoxal phosphate binding"/>
    <property type="evidence" value="ECO:0007669"/>
    <property type="project" value="InterPro"/>
</dbReference>
<evidence type="ECO:0000256" key="1">
    <source>
        <dbReference type="ARBA" id="ARBA00001933"/>
    </source>
</evidence>
<dbReference type="Gene3D" id="3.40.640.10">
    <property type="entry name" value="Type I PLP-dependent aspartate aminotransferase-like (Major domain)"/>
    <property type="match status" value="1"/>
</dbReference>
<dbReference type="eggNOG" id="COG0436">
    <property type="taxonomic scope" value="Bacteria"/>
</dbReference>
<dbReference type="InterPro" id="IPR004839">
    <property type="entry name" value="Aminotransferase_I/II_large"/>
</dbReference>
<dbReference type="PATRIC" id="fig|61647.15.peg.2671"/>
<dbReference type="CDD" id="cd00609">
    <property type="entry name" value="AAT_like"/>
    <property type="match status" value="1"/>
</dbReference>
<evidence type="ECO:0000256" key="2">
    <source>
        <dbReference type="ARBA" id="ARBA00007441"/>
    </source>
</evidence>
<evidence type="ECO:0000256" key="3">
    <source>
        <dbReference type="ARBA" id="ARBA00022576"/>
    </source>
</evidence>
<comment type="cofactor">
    <cofactor evidence="1">
        <name>pyridoxal 5'-phosphate</name>
        <dbReference type="ChEBI" id="CHEBI:597326"/>
    </cofactor>
</comment>
<dbReference type="RefSeq" id="WP_048280376.1">
    <property type="nucleotide sequence ID" value="NZ_LDZF01000027.1"/>
</dbReference>
<dbReference type="InterPro" id="IPR015422">
    <property type="entry name" value="PyrdxlP-dep_Trfase_small"/>
</dbReference>
<accession>A0A0J5NT88</accession>
<evidence type="ECO:0000313" key="8">
    <source>
        <dbReference type="Proteomes" id="UP000036196"/>
    </source>
</evidence>
<dbReference type="FunFam" id="3.40.640.10:FF:000033">
    <property type="entry name" value="Aspartate aminotransferase"/>
    <property type="match status" value="1"/>
</dbReference>
<sequence length="389" mass="42363">MTVHASVTPRTRLPDVGTTIFTVIGELSARHNAINLSQGAPNFACDPQLAAGVTRAMAAGHNQYAPMTGLPLLRTRIADKIADLYGTRYDADSEVLVTASASQGLYSAISGLVHPGDEVIYFEPSFDSYAPIVRLQGATPVAIKLTVPDFSVNWDEVQAAITSRTRMIIINTPHNPSGQVFSADDLQQLASLTRNTDIVILSDEVYEHVVFDGAPHCGMATHPQLAERSVIVSSFGKTYHVTGWRVGYCVAPAALMAEICKVHQFLMFAADTPMQYAFADYMADPQSWLSLAAFYQSKRDLLQSLLADSPFNLLPSRGSFFLLAEYGHFSRESDSEMVKRLIVECGVATIPLSAFYTDGTDNKLIRLSFAKDEATLRAGAAALCRVQTR</sequence>
<dbReference type="NCBIfam" id="NF009079">
    <property type="entry name" value="PRK12414.1"/>
    <property type="match status" value="1"/>
</dbReference>
<dbReference type="EMBL" id="LDZF01000027">
    <property type="protein sequence ID" value="KMK11577.1"/>
    <property type="molecule type" value="Genomic_DNA"/>
</dbReference>
<evidence type="ECO:0000256" key="4">
    <source>
        <dbReference type="ARBA" id="ARBA00022679"/>
    </source>
</evidence>
<name>A0A0J5NT88_PLUGE</name>
<dbReference type="Pfam" id="PF00155">
    <property type="entry name" value="Aminotran_1_2"/>
    <property type="match status" value="1"/>
</dbReference>
<gene>
    <name evidence="7" type="ORF">ABW06_20530</name>
</gene>
<evidence type="ECO:0000259" key="6">
    <source>
        <dbReference type="Pfam" id="PF00155"/>
    </source>
</evidence>
<dbReference type="NCBIfam" id="NF006569">
    <property type="entry name" value="PRK09082.1"/>
    <property type="match status" value="1"/>
</dbReference>
<keyword evidence="3 7" id="KW-0032">Aminotransferase</keyword>
<dbReference type="STRING" id="61647.LG71_17660"/>
<evidence type="ECO:0000256" key="5">
    <source>
        <dbReference type="ARBA" id="ARBA00022898"/>
    </source>
</evidence>
<dbReference type="Proteomes" id="UP000036196">
    <property type="component" value="Unassembled WGS sequence"/>
</dbReference>
<keyword evidence="4 7" id="KW-0808">Transferase</keyword>
<reference evidence="7 8" key="1">
    <citation type="submission" date="2015-05" db="EMBL/GenBank/DDBJ databases">
        <title>Genome sequences of Pluralibacter gergoviae.</title>
        <authorList>
            <person name="Greninger A.L."/>
            <person name="Miller S."/>
        </authorList>
    </citation>
    <scope>NUCLEOTIDE SEQUENCE [LARGE SCALE GENOMIC DNA]</scope>
    <source>
        <strain evidence="7 8">JS81F13</strain>
    </source>
</reference>
<proteinExistence type="inferred from homology"/>
<dbReference type="Gene3D" id="3.90.1150.10">
    <property type="entry name" value="Aspartate Aminotransferase, domain 1"/>
    <property type="match status" value="1"/>
</dbReference>
<dbReference type="SUPFAM" id="SSF53383">
    <property type="entry name" value="PLP-dependent transferases"/>
    <property type="match status" value="1"/>
</dbReference>
<dbReference type="InterPro" id="IPR015421">
    <property type="entry name" value="PyrdxlP-dep_Trfase_major"/>
</dbReference>
<feature type="domain" description="Aminotransferase class I/classII large" evidence="6">
    <location>
        <begin position="33"/>
        <end position="383"/>
    </location>
</feature>
<organism evidence="7 8">
    <name type="scientific">Pluralibacter gergoviae</name>
    <name type="common">Enterobacter gergoviae</name>
    <dbReference type="NCBI Taxonomy" id="61647"/>
    <lineage>
        <taxon>Bacteria</taxon>
        <taxon>Pseudomonadati</taxon>
        <taxon>Pseudomonadota</taxon>
        <taxon>Gammaproteobacteria</taxon>
        <taxon>Enterobacterales</taxon>
        <taxon>Enterobacteriaceae</taxon>
        <taxon>Pluralibacter</taxon>
    </lineage>
</organism>